<name>A0A917BI28_9MICO</name>
<keyword evidence="3" id="KW-1185">Reference proteome</keyword>
<protein>
    <submittedName>
        <fullName evidence="2">Uncharacterized protein</fullName>
    </submittedName>
</protein>
<comment type="caution">
    <text evidence="2">The sequence shown here is derived from an EMBL/GenBank/DDBJ whole genome shotgun (WGS) entry which is preliminary data.</text>
</comment>
<keyword evidence="1" id="KW-0812">Transmembrane</keyword>
<evidence type="ECO:0000313" key="3">
    <source>
        <dbReference type="Proteomes" id="UP000605670"/>
    </source>
</evidence>
<proteinExistence type="predicted"/>
<organism evidence="2 3">
    <name type="scientific">Ornithinimicrobium tianjinense</name>
    <dbReference type="NCBI Taxonomy" id="1195761"/>
    <lineage>
        <taxon>Bacteria</taxon>
        <taxon>Bacillati</taxon>
        <taxon>Actinomycetota</taxon>
        <taxon>Actinomycetes</taxon>
        <taxon>Micrococcales</taxon>
        <taxon>Ornithinimicrobiaceae</taxon>
        <taxon>Ornithinimicrobium</taxon>
    </lineage>
</organism>
<keyword evidence="1" id="KW-1133">Transmembrane helix</keyword>
<keyword evidence="1" id="KW-0472">Membrane</keyword>
<dbReference type="AlphaFoldDB" id="A0A917BI28"/>
<gene>
    <name evidence="2" type="ORF">GCM10011366_10690</name>
</gene>
<reference evidence="2" key="2">
    <citation type="submission" date="2020-09" db="EMBL/GenBank/DDBJ databases">
        <authorList>
            <person name="Sun Q."/>
            <person name="Zhou Y."/>
        </authorList>
    </citation>
    <scope>NUCLEOTIDE SEQUENCE</scope>
    <source>
        <strain evidence="2">CGMCC 1.12160</strain>
    </source>
</reference>
<feature type="transmembrane region" description="Helical" evidence="1">
    <location>
        <begin position="12"/>
        <end position="34"/>
    </location>
</feature>
<dbReference type="EMBL" id="BMEM01000001">
    <property type="protein sequence ID" value="GGF44829.1"/>
    <property type="molecule type" value="Genomic_DNA"/>
</dbReference>
<accession>A0A917BI28</accession>
<evidence type="ECO:0000313" key="2">
    <source>
        <dbReference type="EMBL" id="GGF44829.1"/>
    </source>
</evidence>
<dbReference type="Proteomes" id="UP000605670">
    <property type="component" value="Unassembled WGS sequence"/>
</dbReference>
<sequence length="270" mass="28006">MGRHTHNEGRSPGLLLPLGLVGVLAAGGVTWYAVTQGGDDRQPASAGSSSAASTSVDAAMASAIKDAHGDHAAVTSDAPAEVTETTAPAEETTVAEGVPDELAACAVAVGEGEQAAEAAALSAKHWKTHYVAQIKLESGEYTLEQTKKAWADTKVLGADDVKRFTDAKAAYDKVSGACSDLDPSALEGEYAEAGTACAERATVLADVVGTGKGVNDDWNAHLEQMKVKEQTPADEYYEWWIDVVEAAPKNMKPYEAAVKQLGSAPSCDVS</sequence>
<reference evidence="2" key="1">
    <citation type="journal article" date="2014" name="Int. J. Syst. Evol. Microbiol.">
        <title>Complete genome sequence of Corynebacterium casei LMG S-19264T (=DSM 44701T), isolated from a smear-ripened cheese.</title>
        <authorList>
            <consortium name="US DOE Joint Genome Institute (JGI-PGF)"/>
            <person name="Walter F."/>
            <person name="Albersmeier A."/>
            <person name="Kalinowski J."/>
            <person name="Ruckert C."/>
        </authorList>
    </citation>
    <scope>NUCLEOTIDE SEQUENCE</scope>
    <source>
        <strain evidence="2">CGMCC 1.12160</strain>
    </source>
</reference>
<evidence type="ECO:0000256" key="1">
    <source>
        <dbReference type="SAM" id="Phobius"/>
    </source>
</evidence>
<dbReference type="RefSeq" id="WP_188428512.1">
    <property type="nucleotide sequence ID" value="NZ_BAABKH010000005.1"/>
</dbReference>